<protein>
    <recommendedName>
        <fullName evidence="2">KIB1-4 beta-propeller domain-containing protein</fullName>
    </recommendedName>
</protein>
<reference evidence="3 4" key="1">
    <citation type="journal article" date="2010" name="Nature">
        <title>Genome sequencing and analysis of the model grass Brachypodium distachyon.</title>
        <authorList>
            <consortium name="International Brachypodium Initiative"/>
        </authorList>
    </citation>
    <scope>NUCLEOTIDE SEQUENCE [LARGE SCALE GENOMIC DNA]</scope>
    <source>
        <strain evidence="3 4">Bd21</strain>
    </source>
</reference>
<feature type="domain" description="KIB1-4 beta-propeller" evidence="2">
    <location>
        <begin position="12"/>
        <end position="264"/>
    </location>
</feature>
<evidence type="ECO:0000259" key="2">
    <source>
        <dbReference type="Pfam" id="PF03478"/>
    </source>
</evidence>
<organism evidence="3">
    <name type="scientific">Brachypodium distachyon</name>
    <name type="common">Purple false brome</name>
    <name type="synonym">Trachynia distachya</name>
    <dbReference type="NCBI Taxonomy" id="15368"/>
    <lineage>
        <taxon>Eukaryota</taxon>
        <taxon>Viridiplantae</taxon>
        <taxon>Streptophyta</taxon>
        <taxon>Embryophyta</taxon>
        <taxon>Tracheophyta</taxon>
        <taxon>Spermatophyta</taxon>
        <taxon>Magnoliopsida</taxon>
        <taxon>Liliopsida</taxon>
        <taxon>Poales</taxon>
        <taxon>Poaceae</taxon>
        <taxon>BOP clade</taxon>
        <taxon>Pooideae</taxon>
        <taxon>Stipodae</taxon>
        <taxon>Brachypodieae</taxon>
        <taxon>Brachypodium</taxon>
    </lineage>
</organism>
<feature type="region of interest" description="Disordered" evidence="1">
    <location>
        <begin position="379"/>
        <end position="417"/>
    </location>
</feature>
<reference evidence="4" key="3">
    <citation type="submission" date="2018-08" db="UniProtKB">
        <authorList>
            <consortium name="EnsemblPlants"/>
        </authorList>
    </citation>
    <scope>IDENTIFICATION</scope>
    <source>
        <strain evidence="4">cv. Bd21</strain>
    </source>
</reference>
<evidence type="ECO:0000256" key="1">
    <source>
        <dbReference type="SAM" id="MobiDB-lite"/>
    </source>
</evidence>
<dbReference type="EMBL" id="CM000884">
    <property type="protein sequence ID" value="KQJ82776.1"/>
    <property type="molecule type" value="Genomic_DNA"/>
</dbReference>
<evidence type="ECO:0000313" key="3">
    <source>
        <dbReference type="EMBL" id="KQJ82776.1"/>
    </source>
</evidence>
<evidence type="ECO:0000313" key="5">
    <source>
        <dbReference type="Proteomes" id="UP000008810"/>
    </source>
</evidence>
<sequence>MPWLVVRSHCVSLHGAAIHRVVLPEGACAAACRGSFGDWLALGPHKSGRRPYLLNAFTIARIKLPRWTGEAIEKIILSSAPDTESGCMVVAVVHNDHECNNKAKIIACRLGGGRGKSTWQRLTGGFQLRDIIFFEGKLHALDGDGGVHAFEDVELELPRNKRPWKPPVGEITGRFDIDGELHLIALHGKLCVVGRCFGETSVPGATHYTCSVGVFELPLPKKRPLSLKDFNGHAVFVGDACCGAFAAGGKIRENQICFVDGEKKLSFLRCATPLRPHIPATRTTDATVAVRGGTALLLSDVLSCLGSTAPLYSTAPAGHLGTVTVSISVTKPTRAYRAHTWSFTKRDRSARKAKQAAAHEAVTFLRSRFRAVLDDSPWSSIPFAHGGTDEKAEEEEEEEEEAEQQGQDGSEDEDGLFDCFDHWYA</sequence>
<gene>
    <name evidence="3" type="ORF">BRADI_5g10912v3</name>
</gene>
<dbReference type="EnsemblPlants" id="KQJ82776">
    <property type="protein sequence ID" value="KQJ82776"/>
    <property type="gene ID" value="BRADI_5g10912v3"/>
</dbReference>
<dbReference type="AlphaFoldDB" id="A0A0Q3I9I5"/>
<proteinExistence type="predicted"/>
<evidence type="ECO:0000313" key="4">
    <source>
        <dbReference type="EnsemblPlants" id="KQJ82776"/>
    </source>
</evidence>
<dbReference type="PANTHER" id="PTHR33110:SF39">
    <property type="entry name" value="OS04G0514700 PROTEIN"/>
    <property type="match status" value="1"/>
</dbReference>
<accession>A0A0Q3I9I5</accession>
<dbReference type="InParanoid" id="A0A0Q3I9I5"/>
<dbReference type="InterPro" id="IPR005174">
    <property type="entry name" value="KIB1-4_b-propeller"/>
</dbReference>
<dbReference type="Pfam" id="PF03478">
    <property type="entry name" value="Beta-prop_KIB1-4"/>
    <property type="match status" value="1"/>
</dbReference>
<dbReference type="PANTHER" id="PTHR33110">
    <property type="entry name" value="F-BOX/KELCH-REPEAT PROTEIN-RELATED"/>
    <property type="match status" value="1"/>
</dbReference>
<dbReference type="OrthoDB" id="685987at2759"/>
<dbReference type="Gramene" id="KQJ82776">
    <property type="protein sequence ID" value="KQJ82776"/>
    <property type="gene ID" value="BRADI_5g10912v3"/>
</dbReference>
<name>A0A0Q3I9I5_BRADI</name>
<feature type="compositionally biased region" description="Acidic residues" evidence="1">
    <location>
        <begin position="391"/>
        <end position="416"/>
    </location>
</feature>
<dbReference type="Proteomes" id="UP000008810">
    <property type="component" value="Chromosome 5"/>
</dbReference>
<keyword evidence="5" id="KW-1185">Reference proteome</keyword>
<reference evidence="3" key="2">
    <citation type="submission" date="2017-06" db="EMBL/GenBank/DDBJ databases">
        <title>WGS assembly of Brachypodium distachyon.</title>
        <authorList>
            <consortium name="The International Brachypodium Initiative"/>
            <person name="Lucas S."/>
            <person name="Harmon-Smith M."/>
            <person name="Lail K."/>
            <person name="Tice H."/>
            <person name="Grimwood J."/>
            <person name="Bruce D."/>
            <person name="Barry K."/>
            <person name="Shu S."/>
            <person name="Lindquist E."/>
            <person name="Wang M."/>
            <person name="Pitluck S."/>
            <person name="Vogel J.P."/>
            <person name="Garvin D.F."/>
            <person name="Mockler T.C."/>
            <person name="Schmutz J."/>
            <person name="Rokhsar D."/>
            <person name="Bevan M.W."/>
        </authorList>
    </citation>
    <scope>NUCLEOTIDE SEQUENCE</scope>
    <source>
        <strain evidence="3">Bd21</strain>
    </source>
</reference>